<organism evidence="1 2">
    <name type="scientific">Legionella maioricensis</name>
    <dbReference type="NCBI Taxonomy" id="2896528"/>
    <lineage>
        <taxon>Bacteria</taxon>
        <taxon>Pseudomonadati</taxon>
        <taxon>Pseudomonadota</taxon>
        <taxon>Gammaproteobacteria</taxon>
        <taxon>Legionellales</taxon>
        <taxon>Legionellaceae</taxon>
        <taxon>Legionella</taxon>
    </lineage>
</organism>
<dbReference type="EMBL" id="JAJKBJ010000016">
    <property type="protein sequence ID" value="MCL9684890.1"/>
    <property type="molecule type" value="Genomic_DNA"/>
</dbReference>
<accession>A0A9X2IBY3</accession>
<comment type="caution">
    <text evidence="1">The sequence shown here is derived from an EMBL/GenBank/DDBJ whole genome shotgun (WGS) entry which is preliminary data.</text>
</comment>
<feature type="non-terminal residue" evidence="1">
    <location>
        <position position="1"/>
    </location>
</feature>
<proteinExistence type="predicted"/>
<dbReference type="Proteomes" id="UP001139721">
    <property type="component" value="Unassembled WGS sequence"/>
</dbReference>
<gene>
    <name evidence="1" type="ORF">LOX96_12360</name>
</gene>
<dbReference type="RefSeq" id="WP_250456370.1">
    <property type="nucleotide sequence ID" value="NZ_JAJKBJ010000016.1"/>
</dbReference>
<protein>
    <submittedName>
        <fullName evidence="1">Uncharacterized protein</fullName>
    </submittedName>
</protein>
<sequence>KLINKMGVLYMFFNNSVYVKKPELKIDAMKYFLSDILKVYVTDQKIIDQYTNRGDKLNTVSDYALLVRFLITDQFSSRAKIAKGIEIAKLLSMYDIKQGGMAFYLLAIHVIGRDDVSQHDIDFAKELVKKSIEICSDLKSDCDIVEQMISQTKAKI</sequence>
<dbReference type="AlphaFoldDB" id="A0A9X2IBY3"/>
<keyword evidence="2" id="KW-1185">Reference proteome</keyword>
<evidence type="ECO:0000313" key="2">
    <source>
        <dbReference type="Proteomes" id="UP001139721"/>
    </source>
</evidence>
<name>A0A9X2IBY3_9GAMM</name>
<evidence type="ECO:0000313" key="1">
    <source>
        <dbReference type="EMBL" id="MCL9684890.1"/>
    </source>
</evidence>
<reference evidence="1" key="1">
    <citation type="submission" date="2021-11" db="EMBL/GenBank/DDBJ databases">
        <title>Legionella maioricencis sp. nov., a new species isolated from hot water samples in Mallorca.</title>
        <authorList>
            <person name="Crespi S."/>
            <person name="Drasar V."/>
            <person name="Salva-Serra F."/>
            <person name="Jaen-Luchoro D."/>
            <person name="Pineiro-Iglesias B."/>
            <person name="Aliaga F."/>
            <person name="Fernandez-Juarez V."/>
            <person name="Coll G."/>
            <person name="Moore E.R.B."/>
            <person name="Bennasar-Figueras A."/>
        </authorList>
    </citation>
    <scope>NUCLEOTIDE SEQUENCE</scope>
    <source>
        <strain evidence="1">HCPI-6</strain>
    </source>
</reference>